<feature type="non-terminal residue" evidence="2">
    <location>
        <position position="324"/>
    </location>
</feature>
<evidence type="ECO:0000256" key="1">
    <source>
        <dbReference type="SAM" id="MobiDB-lite"/>
    </source>
</evidence>
<feature type="region of interest" description="Disordered" evidence="1">
    <location>
        <begin position="299"/>
        <end position="324"/>
    </location>
</feature>
<name>A0A9P6KA16_9FUNG</name>
<sequence length="324" mass="35733">MKSSQWSKWLLPFSPTKKDLSASVLLTSDTSSRTTAHHSAQSRRHRGLFGFSSKQVPGITLPITHYGPTYPYRDDAVSTVSTTAGVMPANSSYWTHHHHHHYGHSPKASKAGLCDDSDSELTTTTILYHPPRPPSPPTSERLYTPHSFSVSSSYPGSWLDHPVEPDSFEYDVRYNYRLAPAKTPPDKTGKCACKMRRPRSGSTPAAPTTEFWNPSGSKSELTGSLTPLQSPPFSLSSKHPKQSAKLSPRLRRSRRVEPVYPPWTQHQSSGSTMPHNIPQNAISRMPVIPARGASHLAQMRPTAAPLRRPSSTKTATTAPYNPPI</sequence>
<comment type="caution">
    <text evidence="2">The sequence shown here is derived from an EMBL/GenBank/DDBJ whole genome shotgun (WGS) entry which is preliminary data.</text>
</comment>
<dbReference type="Proteomes" id="UP000780801">
    <property type="component" value="Unassembled WGS sequence"/>
</dbReference>
<feature type="compositionally biased region" description="Polar residues" evidence="1">
    <location>
        <begin position="200"/>
        <end position="237"/>
    </location>
</feature>
<proteinExistence type="predicted"/>
<feature type="compositionally biased region" description="Basic residues" evidence="1">
    <location>
        <begin position="238"/>
        <end position="254"/>
    </location>
</feature>
<keyword evidence="3" id="KW-1185">Reference proteome</keyword>
<dbReference type="AlphaFoldDB" id="A0A9P6KA16"/>
<accession>A0A9P6KA16</accession>
<dbReference type="EMBL" id="JAABOA010005410">
    <property type="protein sequence ID" value="KAF9577032.1"/>
    <property type="molecule type" value="Genomic_DNA"/>
</dbReference>
<protein>
    <submittedName>
        <fullName evidence="2">Uncharacterized protein</fullName>
    </submittedName>
</protein>
<feature type="compositionally biased region" description="Polar residues" evidence="1">
    <location>
        <begin position="309"/>
        <end position="324"/>
    </location>
</feature>
<gene>
    <name evidence="2" type="ORF">BGW38_008034</name>
</gene>
<evidence type="ECO:0000313" key="2">
    <source>
        <dbReference type="EMBL" id="KAF9577032.1"/>
    </source>
</evidence>
<reference evidence="2" key="1">
    <citation type="journal article" date="2020" name="Fungal Divers.">
        <title>Resolving the Mortierellaceae phylogeny through synthesis of multi-gene phylogenetics and phylogenomics.</title>
        <authorList>
            <person name="Vandepol N."/>
            <person name="Liber J."/>
            <person name="Desiro A."/>
            <person name="Na H."/>
            <person name="Kennedy M."/>
            <person name="Barry K."/>
            <person name="Grigoriev I.V."/>
            <person name="Miller A.N."/>
            <person name="O'Donnell K."/>
            <person name="Stajich J.E."/>
            <person name="Bonito G."/>
        </authorList>
    </citation>
    <scope>NUCLEOTIDE SEQUENCE</scope>
    <source>
        <strain evidence="2">KOD1015</strain>
    </source>
</reference>
<organism evidence="2 3">
    <name type="scientific">Lunasporangiospora selenospora</name>
    <dbReference type="NCBI Taxonomy" id="979761"/>
    <lineage>
        <taxon>Eukaryota</taxon>
        <taxon>Fungi</taxon>
        <taxon>Fungi incertae sedis</taxon>
        <taxon>Mucoromycota</taxon>
        <taxon>Mortierellomycotina</taxon>
        <taxon>Mortierellomycetes</taxon>
        <taxon>Mortierellales</taxon>
        <taxon>Mortierellaceae</taxon>
        <taxon>Lunasporangiospora</taxon>
    </lineage>
</organism>
<feature type="region of interest" description="Disordered" evidence="1">
    <location>
        <begin position="181"/>
        <end position="272"/>
    </location>
</feature>
<evidence type="ECO:0000313" key="3">
    <source>
        <dbReference type="Proteomes" id="UP000780801"/>
    </source>
</evidence>